<name>A0AA36HYC1_9DINO</name>
<dbReference type="GO" id="GO:0005737">
    <property type="term" value="C:cytoplasm"/>
    <property type="evidence" value="ECO:0007669"/>
    <property type="project" value="TreeGrafter"/>
</dbReference>
<dbReference type="PANTHER" id="PTHR48094:SF12">
    <property type="entry name" value="PARKINSON DISEASE PROTEIN 7 HOMOLOG"/>
    <property type="match status" value="1"/>
</dbReference>
<organism evidence="3 4">
    <name type="scientific">Effrenium voratum</name>
    <dbReference type="NCBI Taxonomy" id="2562239"/>
    <lineage>
        <taxon>Eukaryota</taxon>
        <taxon>Sar</taxon>
        <taxon>Alveolata</taxon>
        <taxon>Dinophyceae</taxon>
        <taxon>Suessiales</taxon>
        <taxon>Symbiodiniaceae</taxon>
        <taxon>Effrenium</taxon>
    </lineage>
</organism>
<dbReference type="CDD" id="cd03135">
    <property type="entry name" value="GATase1_DJ-1"/>
    <property type="match status" value="1"/>
</dbReference>
<evidence type="ECO:0000259" key="2">
    <source>
        <dbReference type="Pfam" id="PF01965"/>
    </source>
</evidence>
<dbReference type="Pfam" id="PF01965">
    <property type="entry name" value="DJ-1_PfpI"/>
    <property type="match status" value="1"/>
</dbReference>
<dbReference type="InterPro" id="IPR050325">
    <property type="entry name" value="Prot/Nucl_acid_deglycase"/>
</dbReference>
<proteinExistence type="predicted"/>
<keyword evidence="1" id="KW-0732">Signal</keyword>
<dbReference type="AlphaFoldDB" id="A0AA36HYC1"/>
<dbReference type="InterPro" id="IPR002818">
    <property type="entry name" value="DJ-1/PfpI"/>
</dbReference>
<protein>
    <recommendedName>
        <fullName evidence="2">DJ-1/PfpI domain-containing protein</fullName>
    </recommendedName>
</protein>
<dbReference type="PANTHER" id="PTHR48094">
    <property type="entry name" value="PROTEIN/NUCLEIC ACID DEGLYCASE DJ-1-RELATED"/>
    <property type="match status" value="1"/>
</dbReference>
<gene>
    <name evidence="3" type="ORF">EVOR1521_LOCUS5707</name>
</gene>
<accession>A0AA36HYC1</accession>
<feature type="signal peptide" evidence="1">
    <location>
        <begin position="1"/>
        <end position="24"/>
    </location>
</feature>
<keyword evidence="4" id="KW-1185">Reference proteome</keyword>
<dbReference type="InterPro" id="IPR029062">
    <property type="entry name" value="Class_I_gatase-like"/>
</dbReference>
<dbReference type="Gene3D" id="3.40.50.880">
    <property type="match status" value="1"/>
</dbReference>
<feature type="domain" description="DJ-1/PfpI" evidence="2">
    <location>
        <begin position="27"/>
        <end position="192"/>
    </location>
</feature>
<evidence type="ECO:0000313" key="4">
    <source>
        <dbReference type="Proteomes" id="UP001178507"/>
    </source>
</evidence>
<dbReference type="Proteomes" id="UP001178507">
    <property type="component" value="Unassembled WGS sequence"/>
</dbReference>
<dbReference type="EMBL" id="CAUJNA010000413">
    <property type="protein sequence ID" value="CAJ1376719.1"/>
    <property type="molecule type" value="Genomic_DNA"/>
</dbReference>
<dbReference type="SUPFAM" id="SSF52317">
    <property type="entry name" value="Class I glutamine amidotransferase-like"/>
    <property type="match status" value="1"/>
</dbReference>
<dbReference type="GO" id="GO:1903189">
    <property type="term" value="P:glyoxal metabolic process"/>
    <property type="evidence" value="ECO:0007669"/>
    <property type="project" value="TreeGrafter"/>
</dbReference>
<evidence type="ECO:0000256" key="1">
    <source>
        <dbReference type="SAM" id="SignalP"/>
    </source>
</evidence>
<comment type="caution">
    <text evidence="3">The sequence shown here is derived from an EMBL/GenBank/DDBJ whole genome shotgun (WGS) entry which is preliminary data.</text>
</comment>
<feature type="chain" id="PRO_5041464981" description="DJ-1/PfpI domain-containing protein" evidence="1">
    <location>
        <begin position="25"/>
        <end position="210"/>
    </location>
</feature>
<reference evidence="3" key="1">
    <citation type="submission" date="2023-08" db="EMBL/GenBank/DDBJ databases">
        <authorList>
            <person name="Chen Y."/>
            <person name="Shah S."/>
            <person name="Dougan E. K."/>
            <person name="Thang M."/>
            <person name="Chan C."/>
        </authorList>
    </citation>
    <scope>NUCLEOTIDE SEQUENCE</scope>
</reference>
<evidence type="ECO:0000313" key="3">
    <source>
        <dbReference type="EMBL" id="CAJ1376719.1"/>
    </source>
</evidence>
<sequence>MRRRGVALLLAVAWSGLDFAQPRALPVLVPVARGSDAVTVTCLTDVLTRAGANVTLASAEKTLRLNLGGLTVVADTSLANCEGVDWAAIACPGGEQGAERLADSRPLLELLRRQRKQLRVLAAVGESPAELLAEHQLLEFDEKATCLPNPRLKKVIGAACAGWWDAAVVVDRKVVTSQGPGTALACALKIVELLYGAPKAKELSSQLLST</sequence>